<evidence type="ECO:0000256" key="4">
    <source>
        <dbReference type="ARBA" id="ARBA00022786"/>
    </source>
</evidence>
<dbReference type="GO" id="GO:0031145">
    <property type="term" value="P:anaphase-promoting complex-dependent catabolic process"/>
    <property type="evidence" value="ECO:0007669"/>
    <property type="project" value="InterPro"/>
</dbReference>
<dbReference type="PANTHER" id="PTHR12936">
    <property type="entry name" value="ANAPHASE-PROMOTING COMPLEX 10"/>
    <property type="match status" value="1"/>
</dbReference>
<keyword evidence="2" id="KW-0132">Cell division</keyword>
<evidence type="ECO:0000313" key="8">
    <source>
        <dbReference type="Proteomes" id="UP001174694"/>
    </source>
</evidence>
<proteinExistence type="inferred from homology"/>
<dbReference type="GO" id="GO:0070979">
    <property type="term" value="P:protein K11-linked ubiquitination"/>
    <property type="evidence" value="ECO:0007669"/>
    <property type="project" value="TreeGrafter"/>
</dbReference>
<evidence type="ECO:0000256" key="3">
    <source>
        <dbReference type="ARBA" id="ARBA00022776"/>
    </source>
</evidence>
<dbReference type="Pfam" id="PF03256">
    <property type="entry name" value="ANAPC10"/>
    <property type="match status" value="1"/>
</dbReference>
<evidence type="ECO:0000256" key="2">
    <source>
        <dbReference type="ARBA" id="ARBA00022618"/>
    </source>
</evidence>
<dbReference type="GO" id="GO:0051301">
    <property type="term" value="P:cell division"/>
    <property type="evidence" value="ECO:0007669"/>
    <property type="project" value="UniProtKB-KW"/>
</dbReference>
<comment type="similarity">
    <text evidence="1">Belongs to the APC10 family.</text>
</comment>
<evidence type="ECO:0000256" key="5">
    <source>
        <dbReference type="ARBA" id="ARBA00023306"/>
    </source>
</evidence>
<dbReference type="InterPro" id="IPR004939">
    <property type="entry name" value="APC_su10/DOC_dom"/>
</dbReference>
<dbReference type="GO" id="GO:0005680">
    <property type="term" value="C:anaphase-promoting complex"/>
    <property type="evidence" value="ECO:0007669"/>
    <property type="project" value="InterPro"/>
</dbReference>
<name>A0AA38RD98_9PEZI</name>
<dbReference type="Proteomes" id="UP001174694">
    <property type="component" value="Unassembled WGS sequence"/>
</dbReference>
<keyword evidence="5" id="KW-0131">Cell cycle</keyword>
<dbReference type="PROSITE" id="PS51284">
    <property type="entry name" value="DOC"/>
    <property type="match status" value="1"/>
</dbReference>
<evidence type="ECO:0000256" key="1">
    <source>
        <dbReference type="ARBA" id="ARBA00006762"/>
    </source>
</evidence>
<dbReference type="SMART" id="SM01337">
    <property type="entry name" value="APC10"/>
    <property type="match status" value="1"/>
</dbReference>
<organism evidence="7 8">
    <name type="scientific">Pleurostoma richardsiae</name>
    <dbReference type="NCBI Taxonomy" id="41990"/>
    <lineage>
        <taxon>Eukaryota</taxon>
        <taxon>Fungi</taxon>
        <taxon>Dikarya</taxon>
        <taxon>Ascomycota</taxon>
        <taxon>Pezizomycotina</taxon>
        <taxon>Sordariomycetes</taxon>
        <taxon>Sordariomycetidae</taxon>
        <taxon>Calosphaeriales</taxon>
        <taxon>Pleurostomataceae</taxon>
        <taxon>Pleurostoma</taxon>
    </lineage>
</organism>
<sequence>MHNPKHIPRKPLKDITNLMHLEQREAAQRPPISYNIENADAASIGLSRGIYLLDDISAVTRGDETYIDSLIADDGGVHDHINDPSAGGVTSDEDDDLVDTGVGMLDEGGGMALDLMDEDQQEVRDDEHEEHQIDIDQIPVTIFDARSMGLKEINNLGRCRVSTYKPGNGVAELLSDDLDKYWQSDGVQPHRLTYKFIRMVEIRAIRFYVDYNLDESYTPTHIVWQMGTGEHDLIKFAESRLTNPVGWQEVQIAGCGGGDDGDSLCCFVVQMHIKENHQNGKDTHIRALKIYGYDEHADPGHVDPVEEMSQRLDSARTGADDASDDLLQMELERRHLGQSLHVSAGLDALDFAEDPIIR</sequence>
<dbReference type="InterPro" id="IPR008979">
    <property type="entry name" value="Galactose-bd-like_sf"/>
</dbReference>
<comment type="caution">
    <text evidence="7">The sequence shown here is derived from an EMBL/GenBank/DDBJ whole genome shotgun (WGS) entry which is preliminary data.</text>
</comment>
<evidence type="ECO:0000259" key="6">
    <source>
        <dbReference type="PROSITE" id="PS51284"/>
    </source>
</evidence>
<dbReference type="Gene3D" id="2.60.120.260">
    <property type="entry name" value="Galactose-binding domain-like"/>
    <property type="match status" value="1"/>
</dbReference>
<protein>
    <submittedName>
        <fullName evidence="7">Anaphase-promoting complex subunit 10</fullName>
    </submittedName>
</protein>
<keyword evidence="4" id="KW-0833">Ubl conjugation pathway</keyword>
<dbReference type="InterPro" id="IPR016901">
    <property type="entry name" value="APC10/Doc1"/>
</dbReference>
<reference evidence="7" key="1">
    <citation type="submission" date="2022-07" db="EMBL/GenBank/DDBJ databases">
        <title>Fungi with potential for degradation of polypropylene.</title>
        <authorList>
            <person name="Gostincar C."/>
        </authorList>
    </citation>
    <scope>NUCLEOTIDE SEQUENCE</scope>
    <source>
        <strain evidence="7">EXF-13308</strain>
    </source>
</reference>
<dbReference type="PANTHER" id="PTHR12936:SF0">
    <property type="entry name" value="ANAPHASE-PROMOTING COMPLEX SUBUNIT 10"/>
    <property type="match status" value="1"/>
</dbReference>
<evidence type="ECO:0000313" key="7">
    <source>
        <dbReference type="EMBL" id="KAJ9143447.1"/>
    </source>
</evidence>
<gene>
    <name evidence="7" type="ORF">NKR23_g6483</name>
</gene>
<dbReference type="EMBL" id="JANBVO010000019">
    <property type="protein sequence ID" value="KAJ9143447.1"/>
    <property type="molecule type" value="Genomic_DNA"/>
</dbReference>
<keyword evidence="8" id="KW-1185">Reference proteome</keyword>
<dbReference type="CDD" id="cd08366">
    <property type="entry name" value="APC10"/>
    <property type="match status" value="1"/>
</dbReference>
<accession>A0AA38RD98</accession>
<keyword evidence="3" id="KW-0498">Mitosis</keyword>
<dbReference type="SUPFAM" id="SSF49785">
    <property type="entry name" value="Galactose-binding domain-like"/>
    <property type="match status" value="1"/>
</dbReference>
<feature type="domain" description="DOC" evidence="6">
    <location>
        <begin position="129"/>
        <end position="317"/>
    </location>
</feature>
<dbReference type="AlphaFoldDB" id="A0AA38RD98"/>